<dbReference type="Proteomes" id="UP001266305">
    <property type="component" value="Unassembled WGS sequence"/>
</dbReference>
<protein>
    <submittedName>
        <fullName evidence="1">Uncharacterized protein</fullName>
    </submittedName>
</protein>
<reference evidence="1 2" key="1">
    <citation type="submission" date="2023-05" db="EMBL/GenBank/DDBJ databases">
        <title>B98-5 Cell Line De Novo Hybrid Assembly: An Optical Mapping Approach.</title>
        <authorList>
            <person name="Kananen K."/>
            <person name="Auerbach J.A."/>
            <person name="Kautto E."/>
            <person name="Blachly J.S."/>
        </authorList>
    </citation>
    <scope>NUCLEOTIDE SEQUENCE [LARGE SCALE GENOMIC DNA]</scope>
    <source>
        <strain evidence="1">B95-8</strain>
        <tissue evidence="1">Cell line</tissue>
    </source>
</reference>
<comment type="caution">
    <text evidence="1">The sequence shown here is derived from an EMBL/GenBank/DDBJ whole genome shotgun (WGS) entry which is preliminary data.</text>
</comment>
<proteinExistence type="predicted"/>
<evidence type="ECO:0000313" key="2">
    <source>
        <dbReference type="Proteomes" id="UP001266305"/>
    </source>
</evidence>
<evidence type="ECO:0000313" key="1">
    <source>
        <dbReference type="EMBL" id="KAK2117039.1"/>
    </source>
</evidence>
<keyword evidence="2" id="KW-1185">Reference proteome</keyword>
<sequence>MCQQGLGLRDADHHSGIRDDLHYPVVSRTCGVLLPTWHSLSSHRCLAISHGKSIDTTDIGVCYESGFFLHVNQSPVVREQ</sequence>
<gene>
    <name evidence="1" type="ORF">P7K49_003925</name>
</gene>
<name>A0ABQ9W7I8_SAGOE</name>
<dbReference type="EMBL" id="JASSZA010000002">
    <property type="protein sequence ID" value="KAK2117039.1"/>
    <property type="molecule type" value="Genomic_DNA"/>
</dbReference>
<organism evidence="1 2">
    <name type="scientific">Saguinus oedipus</name>
    <name type="common">Cotton-top tamarin</name>
    <name type="synonym">Oedipomidas oedipus</name>
    <dbReference type="NCBI Taxonomy" id="9490"/>
    <lineage>
        <taxon>Eukaryota</taxon>
        <taxon>Metazoa</taxon>
        <taxon>Chordata</taxon>
        <taxon>Craniata</taxon>
        <taxon>Vertebrata</taxon>
        <taxon>Euteleostomi</taxon>
        <taxon>Mammalia</taxon>
        <taxon>Eutheria</taxon>
        <taxon>Euarchontoglires</taxon>
        <taxon>Primates</taxon>
        <taxon>Haplorrhini</taxon>
        <taxon>Platyrrhini</taxon>
        <taxon>Cebidae</taxon>
        <taxon>Callitrichinae</taxon>
        <taxon>Saguinus</taxon>
    </lineage>
</organism>
<accession>A0ABQ9W7I8</accession>